<gene>
    <name evidence="1" type="ORF">M0H32_00600</name>
</gene>
<keyword evidence="2" id="KW-1185">Reference proteome</keyword>
<dbReference type="EMBL" id="JALNMJ010000001">
    <property type="protein sequence ID" value="MCK7610641.1"/>
    <property type="molecule type" value="Genomic_DNA"/>
</dbReference>
<evidence type="ECO:0000313" key="2">
    <source>
        <dbReference type="Proteomes" id="UP001431221"/>
    </source>
</evidence>
<proteinExistence type="predicted"/>
<accession>A0ABT0GMJ0</accession>
<comment type="caution">
    <text evidence="1">The sequence shown here is derived from an EMBL/GenBank/DDBJ whole genome shotgun (WGS) entry which is preliminary data.</text>
</comment>
<evidence type="ECO:0000313" key="1">
    <source>
        <dbReference type="EMBL" id="MCK7610641.1"/>
    </source>
</evidence>
<name>A0ABT0GMJ0_9HYPH</name>
<organism evidence="1 2">
    <name type="scientific">Roseibium sediminicola</name>
    <dbReference type="NCBI Taxonomy" id="2933272"/>
    <lineage>
        <taxon>Bacteria</taxon>
        <taxon>Pseudomonadati</taxon>
        <taxon>Pseudomonadota</taxon>
        <taxon>Alphaproteobacteria</taxon>
        <taxon>Hyphomicrobiales</taxon>
        <taxon>Stappiaceae</taxon>
        <taxon>Roseibium</taxon>
    </lineage>
</organism>
<dbReference type="Proteomes" id="UP001431221">
    <property type="component" value="Unassembled WGS sequence"/>
</dbReference>
<dbReference type="RefSeq" id="WP_248149414.1">
    <property type="nucleotide sequence ID" value="NZ_JALNMJ010000001.1"/>
</dbReference>
<protein>
    <submittedName>
        <fullName evidence="1">Uncharacterized protein</fullName>
    </submittedName>
</protein>
<reference evidence="1" key="1">
    <citation type="submission" date="2022-04" db="EMBL/GenBank/DDBJ databases">
        <title>Roseibium sp. CAU 1639 isolated from mud.</title>
        <authorList>
            <person name="Kim W."/>
        </authorList>
    </citation>
    <scope>NUCLEOTIDE SEQUENCE</scope>
    <source>
        <strain evidence="1">CAU 1639</strain>
    </source>
</reference>
<sequence length="348" mass="37872">MPAPIQRHTTLPTCLATLISGDRISEYYGKPINRPAKIAKFVTVGLLTVACTVHPGIAQEVSQDRVSAAFNAVDNHAQIDTVAELEEATEDPDELSTEELAQQLNNPNSPLSSLTLQNITTFYSGDLPDADNQVGNMFLFQPVFPFPLTDDGTRNFYVRPGFSFATNQPVPNATGTGFTHEISLGDIGFDVAVGQSFDSGLIMVGGIQGTIPTFTTLSGEQLRLGPEGLIAFLNKEGAVAAFPQHQWNVAGNGPDYSTSTLELFALKFLSDGWTVGTNPKINYDWQSEQWTVPVNATIRKVVKLGNVPTQFSASFDYYVEKNDNFGPDFGLTFKITPTVPNFIYNAFN</sequence>